<keyword evidence="1" id="KW-0863">Zinc-finger</keyword>
<feature type="region of interest" description="Disordered" evidence="2">
    <location>
        <begin position="129"/>
        <end position="180"/>
    </location>
</feature>
<dbReference type="SMART" id="SM00355">
    <property type="entry name" value="ZnF_C2H2"/>
    <property type="match status" value="2"/>
</dbReference>
<keyword evidence="1" id="KW-0479">Metal-binding</keyword>
<evidence type="ECO:0000313" key="4">
    <source>
        <dbReference type="EMBL" id="KAJ9131325.1"/>
    </source>
</evidence>
<comment type="caution">
    <text evidence="4">The sequence shown here is derived from an EMBL/GenBank/DDBJ whole genome shotgun (WGS) entry which is preliminary data.</text>
</comment>
<evidence type="ECO:0000256" key="2">
    <source>
        <dbReference type="SAM" id="MobiDB-lite"/>
    </source>
</evidence>
<dbReference type="Proteomes" id="UP001174691">
    <property type="component" value="Unassembled WGS sequence"/>
</dbReference>
<dbReference type="EMBL" id="JANBVN010000238">
    <property type="protein sequence ID" value="KAJ9131325.1"/>
    <property type="molecule type" value="Genomic_DNA"/>
</dbReference>
<evidence type="ECO:0000313" key="5">
    <source>
        <dbReference type="Proteomes" id="UP001174691"/>
    </source>
</evidence>
<feature type="domain" description="C2H2-type" evidence="3">
    <location>
        <begin position="73"/>
        <end position="101"/>
    </location>
</feature>
<proteinExistence type="predicted"/>
<evidence type="ECO:0000259" key="3">
    <source>
        <dbReference type="PROSITE" id="PS50157"/>
    </source>
</evidence>
<name>A0AA38R769_9PEZI</name>
<gene>
    <name evidence="4" type="ORF">NKR19_g9567</name>
</gene>
<reference evidence="4" key="1">
    <citation type="submission" date="2022-07" db="EMBL/GenBank/DDBJ databases">
        <title>Fungi with potential for degradation of polypropylene.</title>
        <authorList>
            <person name="Gostincar C."/>
        </authorList>
    </citation>
    <scope>NUCLEOTIDE SEQUENCE</scope>
    <source>
        <strain evidence="4">EXF-13287</strain>
    </source>
</reference>
<dbReference type="GO" id="GO:0008270">
    <property type="term" value="F:zinc ion binding"/>
    <property type="evidence" value="ECO:0007669"/>
    <property type="project" value="UniProtKB-KW"/>
</dbReference>
<dbReference type="PROSITE" id="PS50157">
    <property type="entry name" value="ZINC_FINGER_C2H2_2"/>
    <property type="match status" value="1"/>
</dbReference>
<feature type="compositionally biased region" description="Acidic residues" evidence="2">
    <location>
        <begin position="153"/>
        <end position="171"/>
    </location>
</feature>
<dbReference type="Gene3D" id="3.30.160.60">
    <property type="entry name" value="Classic Zinc Finger"/>
    <property type="match status" value="1"/>
</dbReference>
<keyword evidence="5" id="KW-1185">Reference proteome</keyword>
<feature type="compositionally biased region" description="Basic residues" evidence="2">
    <location>
        <begin position="137"/>
        <end position="147"/>
    </location>
</feature>
<dbReference type="InterPro" id="IPR013087">
    <property type="entry name" value="Znf_C2H2_type"/>
</dbReference>
<keyword evidence="1" id="KW-0862">Zinc</keyword>
<feature type="region of interest" description="Disordered" evidence="2">
    <location>
        <begin position="31"/>
        <end position="72"/>
    </location>
</feature>
<sequence>MVTLKSRHAPQIDDDFLGLIDPRLLNPPLLAEDQPVSAQRPASMLADIPPLSAAQPFPAQPDTNQNASDTPEFVCPKCGTQVQSKYSLTRHEKTIHQDAETRICPFPDCARHSRPFNLDSLYRKHMRAAHGVVVEPKRKRRKRRGKKGAGTGDDADDGDDGEEEEEDEDCMPYEQVCKLQ</sequence>
<accession>A0AA38R769</accession>
<dbReference type="PROSITE" id="PS00028">
    <property type="entry name" value="ZINC_FINGER_C2H2_1"/>
    <property type="match status" value="1"/>
</dbReference>
<evidence type="ECO:0000256" key="1">
    <source>
        <dbReference type="PROSITE-ProRule" id="PRU00042"/>
    </source>
</evidence>
<dbReference type="AlphaFoldDB" id="A0AA38R769"/>
<organism evidence="4 5">
    <name type="scientific">Coniochaeta hoffmannii</name>
    <dbReference type="NCBI Taxonomy" id="91930"/>
    <lineage>
        <taxon>Eukaryota</taxon>
        <taxon>Fungi</taxon>
        <taxon>Dikarya</taxon>
        <taxon>Ascomycota</taxon>
        <taxon>Pezizomycotina</taxon>
        <taxon>Sordariomycetes</taxon>
        <taxon>Sordariomycetidae</taxon>
        <taxon>Coniochaetales</taxon>
        <taxon>Coniochaetaceae</taxon>
        <taxon>Coniochaeta</taxon>
    </lineage>
</organism>
<protein>
    <recommendedName>
        <fullName evidence="3">C2H2-type domain-containing protein</fullName>
    </recommendedName>
</protein>